<keyword evidence="3" id="KW-0964">Secreted</keyword>
<feature type="chain" id="PRO_5022742735" description="Cell wall hydroxyproline-rich glycoprotein" evidence="12">
    <location>
        <begin position="32"/>
        <end position="471"/>
    </location>
</feature>
<evidence type="ECO:0000259" key="13">
    <source>
        <dbReference type="Pfam" id="PF08263"/>
    </source>
</evidence>
<protein>
    <recommendedName>
        <fullName evidence="10">Cell wall hydroxyproline-rich glycoprotein</fullName>
    </recommendedName>
</protein>
<keyword evidence="8" id="KW-0379">Hydroxylation</keyword>
<dbReference type="GO" id="GO:0071555">
    <property type="term" value="P:cell wall organization"/>
    <property type="evidence" value="ECO:0007669"/>
    <property type="project" value="UniProtKB-KW"/>
</dbReference>
<dbReference type="STRING" id="1194695.A0A5A7V0A1"/>
<dbReference type="InterPro" id="IPR001611">
    <property type="entry name" value="Leu-rich_rpt"/>
</dbReference>
<evidence type="ECO:0000256" key="12">
    <source>
        <dbReference type="SAM" id="SignalP"/>
    </source>
</evidence>
<dbReference type="InterPro" id="IPR032675">
    <property type="entry name" value="LRR_dom_sf"/>
</dbReference>
<keyword evidence="7" id="KW-0325">Glycoprotein</keyword>
<dbReference type="Gene3D" id="3.80.10.10">
    <property type="entry name" value="Ribonuclease Inhibitor"/>
    <property type="match status" value="2"/>
</dbReference>
<reference evidence="14 15" key="1">
    <citation type="submission" date="2019-08" db="EMBL/GenBank/DDBJ databases">
        <title>Draft genome sequences of two oriental melons (Cucumis melo L. var makuwa).</title>
        <authorList>
            <person name="Kwon S.-Y."/>
        </authorList>
    </citation>
    <scope>NUCLEOTIDE SEQUENCE [LARGE SCALE GENOMIC DNA]</scope>
    <source>
        <strain evidence="15">cv. SW 3</strain>
        <tissue evidence="14">Leaf</tissue>
    </source>
</reference>
<evidence type="ECO:0000256" key="1">
    <source>
        <dbReference type="ARBA" id="ARBA00004191"/>
    </source>
</evidence>
<evidence type="ECO:0000256" key="7">
    <source>
        <dbReference type="ARBA" id="ARBA00023180"/>
    </source>
</evidence>
<keyword evidence="4" id="KW-0433">Leucine-rich repeat</keyword>
<keyword evidence="5 12" id="KW-0732">Signal</keyword>
<keyword evidence="6" id="KW-0677">Repeat</keyword>
<evidence type="ECO:0000256" key="11">
    <source>
        <dbReference type="ARBA" id="ARBA00054567"/>
    </source>
</evidence>
<proteinExistence type="predicted"/>
<gene>
    <name evidence="14" type="ORF">E6C27_scaffold41G001250</name>
</gene>
<dbReference type="Pfam" id="PF00560">
    <property type="entry name" value="LRR_1"/>
    <property type="match status" value="2"/>
</dbReference>
<evidence type="ECO:0000256" key="5">
    <source>
        <dbReference type="ARBA" id="ARBA00022729"/>
    </source>
</evidence>
<dbReference type="FunFam" id="3.80.10.10:FF:000631">
    <property type="entry name" value="Leucine-rich repeat extensin-like protein 5"/>
    <property type="match status" value="1"/>
</dbReference>
<keyword evidence="9" id="KW-0961">Cell wall biogenesis/degradation</keyword>
<feature type="signal peptide" evidence="12">
    <location>
        <begin position="1"/>
        <end position="31"/>
    </location>
</feature>
<comment type="subcellular location">
    <subcellularLocation>
        <location evidence="1">Secreted</location>
        <location evidence="1">Cell wall</location>
    </subcellularLocation>
</comment>
<comment type="function">
    <text evidence="11">Modulates cell morphogenesis by regulating cell wall formation and assembly, and/or growth polarization.</text>
</comment>
<name>A0A5A7V0A1_CUCMM</name>
<evidence type="ECO:0000256" key="9">
    <source>
        <dbReference type="ARBA" id="ARBA00023316"/>
    </source>
</evidence>
<organism evidence="14 15">
    <name type="scientific">Cucumis melo var. makuwa</name>
    <name type="common">Oriental melon</name>
    <dbReference type="NCBI Taxonomy" id="1194695"/>
    <lineage>
        <taxon>Eukaryota</taxon>
        <taxon>Viridiplantae</taxon>
        <taxon>Streptophyta</taxon>
        <taxon>Embryophyta</taxon>
        <taxon>Tracheophyta</taxon>
        <taxon>Spermatophyta</taxon>
        <taxon>Magnoliopsida</taxon>
        <taxon>eudicotyledons</taxon>
        <taxon>Gunneridae</taxon>
        <taxon>Pentapetalae</taxon>
        <taxon>rosids</taxon>
        <taxon>fabids</taxon>
        <taxon>Cucurbitales</taxon>
        <taxon>Cucurbitaceae</taxon>
        <taxon>Benincaseae</taxon>
        <taxon>Cucumis</taxon>
    </lineage>
</organism>
<dbReference type="Proteomes" id="UP000321393">
    <property type="component" value="Unassembled WGS sequence"/>
</dbReference>
<evidence type="ECO:0000256" key="2">
    <source>
        <dbReference type="ARBA" id="ARBA00022512"/>
    </source>
</evidence>
<evidence type="ECO:0000256" key="3">
    <source>
        <dbReference type="ARBA" id="ARBA00022525"/>
    </source>
</evidence>
<dbReference type="PANTHER" id="PTHR32093:SF120">
    <property type="entry name" value="LEUCINE-RICH REPEAT EXTENSIN-LIKE PROTEIN 3-RELATED"/>
    <property type="match status" value="1"/>
</dbReference>
<accession>A0A5A7V0A1</accession>
<comment type="caution">
    <text evidence="14">The sequence shown here is derived from an EMBL/GenBank/DDBJ whole genome shotgun (WGS) entry which is preliminary data.</text>
</comment>
<dbReference type="PANTHER" id="PTHR32093">
    <property type="entry name" value="LEUCINE-RICH REPEAT EXTENSIN-LIKE PROTEIN 3-RELATED"/>
    <property type="match status" value="1"/>
</dbReference>
<keyword evidence="2" id="KW-0134">Cell wall</keyword>
<dbReference type="EMBL" id="SSTE01004780">
    <property type="protein sequence ID" value="KAA0061563.1"/>
    <property type="molecule type" value="Genomic_DNA"/>
</dbReference>
<evidence type="ECO:0000313" key="14">
    <source>
        <dbReference type="EMBL" id="KAA0061563.1"/>
    </source>
</evidence>
<dbReference type="Pfam" id="PF08263">
    <property type="entry name" value="LRRNT_2"/>
    <property type="match status" value="1"/>
</dbReference>
<evidence type="ECO:0000256" key="10">
    <source>
        <dbReference type="ARBA" id="ARBA00041871"/>
    </source>
</evidence>
<dbReference type="InterPro" id="IPR013210">
    <property type="entry name" value="LRR_N_plant-typ"/>
</dbReference>
<feature type="domain" description="Leucine-rich repeat-containing N-terminal plant-type" evidence="13">
    <location>
        <begin position="93"/>
        <end position="125"/>
    </location>
</feature>
<sequence>MKSDTHLNIHLFLHFFFFFGTFLLCLSSSSSVPEEFLQASSHGGRGLTDAEAHYIRQRQLLYYRDEFGDRGEEVVVDPKLVFENDRIRNAYIALQAWKQAILSDPLNLTKNWVGSDVCHYKGVFCAPAPDNSSIRTVAGIDLNHGDIAGYLPEELGLLVDLALFHINSNRFCGTVPHKFKNLKLLFELDLSNNRFAGKFPRVVLKLPELKFLDLRFNEFEGTVPKELFDKDLDAIFINHNRFRFDLPENFGNSPVSVIVLANNKFHGCVPGSIGNMTRLNEIILMNNGFRSCLPPEIGFLKNLTVFDVSHNEFFGKLPDTIGGMVSLEQLNVAHNFLSGKIPDSICKLPNLQNFTYSYNFFTGEAPSCLALPDFDDRRNCIPDRPVQRSERQCKSFLSKPVDCSSFGCPSFVAPSPPVVVPSPPPVVVPSPPPVVAHCHQSMEFRTLPLHLHPSIDSFEKFSTSNLTSTQP</sequence>
<dbReference type="Pfam" id="PF13855">
    <property type="entry name" value="LRR_8"/>
    <property type="match status" value="1"/>
</dbReference>
<evidence type="ECO:0000256" key="8">
    <source>
        <dbReference type="ARBA" id="ARBA00023278"/>
    </source>
</evidence>
<dbReference type="AlphaFoldDB" id="A0A5A7V0A1"/>
<dbReference type="FunFam" id="3.80.10.10:FF:000224">
    <property type="entry name" value="Leucine-rich repeat extensin-like protein 1"/>
    <property type="match status" value="1"/>
</dbReference>
<dbReference type="InterPro" id="IPR051582">
    <property type="entry name" value="LRR_extensin-like_regulator"/>
</dbReference>
<dbReference type="OrthoDB" id="676979at2759"/>
<dbReference type="SUPFAM" id="SSF52058">
    <property type="entry name" value="L domain-like"/>
    <property type="match status" value="1"/>
</dbReference>
<evidence type="ECO:0000256" key="6">
    <source>
        <dbReference type="ARBA" id="ARBA00022737"/>
    </source>
</evidence>
<evidence type="ECO:0000256" key="4">
    <source>
        <dbReference type="ARBA" id="ARBA00022614"/>
    </source>
</evidence>
<evidence type="ECO:0000313" key="15">
    <source>
        <dbReference type="Proteomes" id="UP000321393"/>
    </source>
</evidence>